<gene>
    <name evidence="1" type="ordered locus">Hoch_6668</name>
</gene>
<name>D0LSZ8_HALO1</name>
<organism evidence="1 2">
    <name type="scientific">Haliangium ochraceum (strain DSM 14365 / JCM 11303 / SMP-2)</name>
    <dbReference type="NCBI Taxonomy" id="502025"/>
    <lineage>
        <taxon>Bacteria</taxon>
        <taxon>Pseudomonadati</taxon>
        <taxon>Myxococcota</taxon>
        <taxon>Polyangia</taxon>
        <taxon>Haliangiales</taxon>
        <taxon>Kofleriaceae</taxon>
        <taxon>Haliangium</taxon>
    </lineage>
</organism>
<reference evidence="1 2" key="1">
    <citation type="journal article" date="2010" name="Stand. Genomic Sci.">
        <title>Complete genome sequence of Haliangium ochraceum type strain (SMP-2).</title>
        <authorList>
            <consortium name="US DOE Joint Genome Institute (JGI-PGF)"/>
            <person name="Ivanova N."/>
            <person name="Daum C."/>
            <person name="Lang E."/>
            <person name="Abt B."/>
            <person name="Kopitz M."/>
            <person name="Saunders E."/>
            <person name="Lapidus A."/>
            <person name="Lucas S."/>
            <person name="Glavina Del Rio T."/>
            <person name="Nolan M."/>
            <person name="Tice H."/>
            <person name="Copeland A."/>
            <person name="Cheng J.F."/>
            <person name="Chen F."/>
            <person name="Bruce D."/>
            <person name="Goodwin L."/>
            <person name="Pitluck S."/>
            <person name="Mavromatis K."/>
            <person name="Pati A."/>
            <person name="Mikhailova N."/>
            <person name="Chen A."/>
            <person name="Palaniappan K."/>
            <person name="Land M."/>
            <person name="Hauser L."/>
            <person name="Chang Y.J."/>
            <person name="Jeffries C.D."/>
            <person name="Detter J.C."/>
            <person name="Brettin T."/>
            <person name="Rohde M."/>
            <person name="Goker M."/>
            <person name="Bristow J."/>
            <person name="Markowitz V."/>
            <person name="Eisen J.A."/>
            <person name="Hugenholtz P."/>
            <person name="Kyrpides N.C."/>
            <person name="Klenk H.P."/>
        </authorList>
    </citation>
    <scope>NUCLEOTIDE SEQUENCE [LARGE SCALE GENOMIC DNA]</scope>
    <source>
        <strain evidence="2">DSM 14365 / CIP 107738 / JCM 11303 / AJ 13395 / SMP-2</strain>
    </source>
</reference>
<dbReference type="HOGENOM" id="CLU_939323_0_0_7"/>
<dbReference type="Proteomes" id="UP000001880">
    <property type="component" value="Chromosome"/>
</dbReference>
<sequence>MRHVTLAICVLVWSACTALDQDPDYYIEPLRPDVYFALELPHQTAFASVRFQTTETLASQRLRVITWANEGGNIYDHTLGETTLSGPTEANGLWQWTGGAVPPPGSAFDKIGLQLLTPLHYVAFRAVPTTGAYALVDFAGAGITYIGEWLEAILQLWVQCRGVVQQLEPCHGLSYVLAPAVQIYAIAPGVTVTTTDSPKHFAYMLTPNLYLKETPNGWLYRAPAPGEYANWKPIDAHPTRGPFDTADAAVRDAARTLGLTYDRAEWEDMLRLAENTAEMKATTMVDLFRALRDAAK</sequence>
<dbReference type="EMBL" id="CP001804">
    <property type="protein sequence ID" value="ACY19134.1"/>
    <property type="molecule type" value="Genomic_DNA"/>
</dbReference>
<evidence type="ECO:0000313" key="1">
    <source>
        <dbReference type="EMBL" id="ACY19134.1"/>
    </source>
</evidence>
<evidence type="ECO:0000313" key="2">
    <source>
        <dbReference type="Proteomes" id="UP000001880"/>
    </source>
</evidence>
<accession>D0LSZ8</accession>
<dbReference type="AlphaFoldDB" id="D0LSZ8"/>
<proteinExistence type="predicted"/>
<dbReference type="RefSeq" id="WP_012831726.1">
    <property type="nucleotide sequence ID" value="NC_013440.1"/>
</dbReference>
<dbReference type="PROSITE" id="PS51257">
    <property type="entry name" value="PROKAR_LIPOPROTEIN"/>
    <property type="match status" value="1"/>
</dbReference>
<protein>
    <recommendedName>
        <fullName evidence="3">Lipoprotein</fullName>
    </recommendedName>
</protein>
<dbReference type="KEGG" id="hoh:Hoch_6668"/>
<evidence type="ECO:0008006" key="3">
    <source>
        <dbReference type="Google" id="ProtNLM"/>
    </source>
</evidence>
<dbReference type="STRING" id="502025.Hoch_6668"/>
<keyword evidence="2" id="KW-1185">Reference proteome</keyword>